<reference evidence="11" key="1">
    <citation type="submission" date="2020-01" db="EMBL/GenBank/DDBJ databases">
        <authorList>
            <person name="Meier V. D."/>
            <person name="Meier V D."/>
        </authorList>
    </citation>
    <scope>NUCLEOTIDE SEQUENCE</scope>
    <source>
        <strain evidence="11">HLG_WM_MAG_06</strain>
    </source>
</reference>
<gene>
    <name evidence="11" type="ORF">HELGO_WM3454</name>
</gene>
<evidence type="ECO:0000256" key="7">
    <source>
        <dbReference type="ARBA" id="ARBA00022840"/>
    </source>
</evidence>
<dbReference type="SMART" id="SM00387">
    <property type="entry name" value="HATPase_c"/>
    <property type="match status" value="1"/>
</dbReference>
<dbReference type="GO" id="GO:0005524">
    <property type="term" value="F:ATP binding"/>
    <property type="evidence" value="ECO:0007669"/>
    <property type="project" value="UniProtKB-KW"/>
</dbReference>
<protein>
    <recommendedName>
        <fullName evidence="2">histidine kinase</fullName>
        <ecNumber evidence="2">2.7.13.3</ecNumber>
    </recommendedName>
</protein>
<dbReference type="PANTHER" id="PTHR43065">
    <property type="entry name" value="SENSOR HISTIDINE KINASE"/>
    <property type="match status" value="1"/>
</dbReference>
<keyword evidence="9" id="KW-0812">Transmembrane</keyword>
<evidence type="ECO:0000256" key="6">
    <source>
        <dbReference type="ARBA" id="ARBA00022777"/>
    </source>
</evidence>
<keyword evidence="7" id="KW-0067">ATP-binding</keyword>
<keyword evidence="8" id="KW-0902">Two-component regulatory system</keyword>
<dbReference type="GO" id="GO:0004673">
    <property type="term" value="F:protein histidine kinase activity"/>
    <property type="evidence" value="ECO:0007669"/>
    <property type="project" value="UniProtKB-EC"/>
</dbReference>
<dbReference type="Pfam" id="PF02518">
    <property type="entry name" value="HATPase_c"/>
    <property type="match status" value="1"/>
</dbReference>
<evidence type="ECO:0000256" key="1">
    <source>
        <dbReference type="ARBA" id="ARBA00000085"/>
    </source>
</evidence>
<evidence type="ECO:0000259" key="10">
    <source>
        <dbReference type="PROSITE" id="PS50109"/>
    </source>
</evidence>
<dbReference type="InterPro" id="IPR036890">
    <property type="entry name" value="HATPase_C_sf"/>
</dbReference>
<evidence type="ECO:0000256" key="2">
    <source>
        <dbReference type="ARBA" id="ARBA00012438"/>
    </source>
</evidence>
<keyword evidence="6" id="KW-0418">Kinase</keyword>
<dbReference type="AlphaFoldDB" id="A0A6S6SDH3"/>
<dbReference type="EMBL" id="CACVAP010000039">
    <property type="protein sequence ID" value="CAA6803054.1"/>
    <property type="molecule type" value="Genomic_DNA"/>
</dbReference>
<sequence length="132" mass="15007">MLVLDLLSVVHSLSIASLNSIEAIFAIVLWRFFKLDNKLSTLKDVIDILQKLEIVEEKDKVFIHIEDNAGGIEPEIIYTIFEPYFSTKEDKNGTGLGLYMSKMIIEQHMNGKLYASNTEHGVCFTVELKIDN</sequence>
<evidence type="ECO:0000256" key="8">
    <source>
        <dbReference type="ARBA" id="ARBA00023012"/>
    </source>
</evidence>
<dbReference type="InterPro" id="IPR004358">
    <property type="entry name" value="Sig_transdc_His_kin-like_C"/>
</dbReference>
<organism evidence="11">
    <name type="scientific">uncultured Sulfurovum sp</name>
    <dbReference type="NCBI Taxonomy" id="269237"/>
    <lineage>
        <taxon>Bacteria</taxon>
        <taxon>Pseudomonadati</taxon>
        <taxon>Campylobacterota</taxon>
        <taxon>Epsilonproteobacteria</taxon>
        <taxon>Campylobacterales</taxon>
        <taxon>Sulfurovaceae</taxon>
        <taxon>Sulfurovum</taxon>
        <taxon>environmental samples</taxon>
    </lineage>
</organism>
<feature type="transmembrane region" description="Helical" evidence="9">
    <location>
        <begin position="12"/>
        <end position="33"/>
    </location>
</feature>
<dbReference type="PANTHER" id="PTHR43065:SF10">
    <property type="entry name" value="PEROXIDE STRESS-ACTIVATED HISTIDINE KINASE MAK3"/>
    <property type="match status" value="1"/>
</dbReference>
<dbReference type="GO" id="GO:0000160">
    <property type="term" value="P:phosphorelay signal transduction system"/>
    <property type="evidence" value="ECO:0007669"/>
    <property type="project" value="UniProtKB-KW"/>
</dbReference>
<dbReference type="InterPro" id="IPR003594">
    <property type="entry name" value="HATPase_dom"/>
</dbReference>
<name>A0A6S6SDH3_9BACT</name>
<dbReference type="PRINTS" id="PR00344">
    <property type="entry name" value="BCTRLSENSOR"/>
</dbReference>
<dbReference type="InterPro" id="IPR005467">
    <property type="entry name" value="His_kinase_dom"/>
</dbReference>
<evidence type="ECO:0000256" key="4">
    <source>
        <dbReference type="ARBA" id="ARBA00022679"/>
    </source>
</evidence>
<evidence type="ECO:0000256" key="5">
    <source>
        <dbReference type="ARBA" id="ARBA00022741"/>
    </source>
</evidence>
<feature type="domain" description="Histidine kinase" evidence="10">
    <location>
        <begin position="52"/>
        <end position="132"/>
    </location>
</feature>
<accession>A0A6S6SDH3</accession>
<dbReference type="SUPFAM" id="SSF55874">
    <property type="entry name" value="ATPase domain of HSP90 chaperone/DNA topoisomerase II/histidine kinase"/>
    <property type="match status" value="1"/>
</dbReference>
<dbReference type="PROSITE" id="PS50109">
    <property type="entry name" value="HIS_KIN"/>
    <property type="match status" value="1"/>
</dbReference>
<proteinExistence type="predicted"/>
<evidence type="ECO:0000256" key="9">
    <source>
        <dbReference type="SAM" id="Phobius"/>
    </source>
</evidence>
<keyword evidence="3" id="KW-0597">Phosphoprotein</keyword>
<dbReference type="Gene3D" id="3.30.565.10">
    <property type="entry name" value="Histidine kinase-like ATPase, C-terminal domain"/>
    <property type="match status" value="1"/>
</dbReference>
<comment type="catalytic activity">
    <reaction evidence="1">
        <text>ATP + protein L-histidine = ADP + protein N-phospho-L-histidine.</text>
        <dbReference type="EC" id="2.7.13.3"/>
    </reaction>
</comment>
<evidence type="ECO:0000313" key="11">
    <source>
        <dbReference type="EMBL" id="CAA6803054.1"/>
    </source>
</evidence>
<dbReference type="EC" id="2.7.13.3" evidence="2"/>
<keyword evidence="5" id="KW-0547">Nucleotide-binding</keyword>
<keyword evidence="9" id="KW-1133">Transmembrane helix</keyword>
<evidence type="ECO:0000256" key="3">
    <source>
        <dbReference type="ARBA" id="ARBA00022553"/>
    </source>
</evidence>
<keyword evidence="4" id="KW-0808">Transferase</keyword>
<keyword evidence="9" id="KW-0472">Membrane</keyword>